<evidence type="ECO:0000313" key="1">
    <source>
        <dbReference type="EMBL" id="KII62377.1"/>
    </source>
</evidence>
<protein>
    <recommendedName>
        <fullName evidence="3">Tc1-like transposase DDE domain-containing protein</fullName>
    </recommendedName>
</protein>
<comment type="caution">
    <text evidence="1">The sequence shown here is derived from an EMBL/GenBank/DDBJ whole genome shotgun (WGS) entry which is preliminary data.</text>
</comment>
<evidence type="ECO:0008006" key="3">
    <source>
        <dbReference type="Google" id="ProtNLM"/>
    </source>
</evidence>
<name>A0A0C2IZX2_THEKT</name>
<reference evidence="1 2" key="1">
    <citation type="journal article" date="2014" name="Genome Biol. Evol.">
        <title>The genome of the myxosporean Thelohanellus kitauei shows adaptations to nutrient acquisition within its fish host.</title>
        <authorList>
            <person name="Yang Y."/>
            <person name="Xiong J."/>
            <person name="Zhou Z."/>
            <person name="Huo F."/>
            <person name="Miao W."/>
            <person name="Ran C."/>
            <person name="Liu Y."/>
            <person name="Zhang J."/>
            <person name="Feng J."/>
            <person name="Wang M."/>
            <person name="Wang M."/>
            <person name="Wang L."/>
            <person name="Yao B."/>
        </authorList>
    </citation>
    <scope>NUCLEOTIDE SEQUENCE [LARGE SCALE GENOMIC DNA]</scope>
    <source>
        <strain evidence="1">Wuqing</strain>
    </source>
</reference>
<accession>A0A0C2IZX2</accession>
<dbReference type="OrthoDB" id="126031at2759"/>
<proteinExistence type="predicted"/>
<evidence type="ECO:0000313" key="2">
    <source>
        <dbReference type="Proteomes" id="UP000031668"/>
    </source>
</evidence>
<keyword evidence="2" id="KW-1185">Reference proteome</keyword>
<sequence length="187" mass="22399">MELLSLIIAALKDRENFTEIKTLFNEYSNGKENLYKRGWDRKSYKKAKKSLCDILKEYCSRTIHRIFDLFFEWYNIRIGRSTAKRCFKNFQYSLKIVRLILERHNDPQNILAKKEYTVNFLRIAPDLQKVFFIDETCFQIFEIFPAREISEANLVMNNVSFHKTALVPNTIREFNPVPIYFPPYSPF</sequence>
<organism evidence="1 2">
    <name type="scientific">Thelohanellus kitauei</name>
    <name type="common">Myxosporean</name>
    <dbReference type="NCBI Taxonomy" id="669202"/>
    <lineage>
        <taxon>Eukaryota</taxon>
        <taxon>Metazoa</taxon>
        <taxon>Cnidaria</taxon>
        <taxon>Myxozoa</taxon>
        <taxon>Myxosporea</taxon>
        <taxon>Bivalvulida</taxon>
        <taxon>Platysporina</taxon>
        <taxon>Myxobolidae</taxon>
        <taxon>Thelohanellus</taxon>
    </lineage>
</organism>
<dbReference type="AlphaFoldDB" id="A0A0C2IZX2"/>
<gene>
    <name evidence="1" type="ORF">RF11_02497</name>
</gene>
<dbReference type="Proteomes" id="UP000031668">
    <property type="component" value="Unassembled WGS sequence"/>
</dbReference>
<dbReference type="EMBL" id="JWZT01004999">
    <property type="protein sequence ID" value="KII62377.1"/>
    <property type="molecule type" value="Genomic_DNA"/>
</dbReference>